<evidence type="ECO:0000259" key="2">
    <source>
        <dbReference type="PROSITE" id="PS50157"/>
    </source>
</evidence>
<dbReference type="Pfam" id="PF00096">
    <property type="entry name" value="zf-C2H2"/>
    <property type="match status" value="1"/>
</dbReference>
<gene>
    <name evidence="3" type="ORF">g.23454</name>
</gene>
<dbReference type="InterPro" id="IPR036236">
    <property type="entry name" value="Znf_C2H2_sf"/>
</dbReference>
<feature type="domain" description="C2H2-type" evidence="2">
    <location>
        <begin position="38"/>
        <end position="65"/>
    </location>
</feature>
<keyword evidence="1" id="KW-0863">Zinc-finger</keyword>
<accession>A0A1B6JFN0</accession>
<reference evidence="3" key="1">
    <citation type="submission" date="2015-11" db="EMBL/GenBank/DDBJ databases">
        <title>De novo transcriptome assembly of four potential Pierce s Disease insect vectors from Arizona vineyards.</title>
        <authorList>
            <person name="Tassone E.E."/>
        </authorList>
    </citation>
    <scope>NUCLEOTIDE SEQUENCE</scope>
</reference>
<organism evidence="3">
    <name type="scientific">Homalodisca liturata</name>
    <dbReference type="NCBI Taxonomy" id="320908"/>
    <lineage>
        <taxon>Eukaryota</taxon>
        <taxon>Metazoa</taxon>
        <taxon>Ecdysozoa</taxon>
        <taxon>Arthropoda</taxon>
        <taxon>Hexapoda</taxon>
        <taxon>Insecta</taxon>
        <taxon>Pterygota</taxon>
        <taxon>Neoptera</taxon>
        <taxon>Paraneoptera</taxon>
        <taxon>Hemiptera</taxon>
        <taxon>Auchenorrhyncha</taxon>
        <taxon>Membracoidea</taxon>
        <taxon>Cicadellidae</taxon>
        <taxon>Cicadellinae</taxon>
        <taxon>Proconiini</taxon>
        <taxon>Homalodisca</taxon>
    </lineage>
</organism>
<dbReference type="SUPFAM" id="SSF57667">
    <property type="entry name" value="beta-beta-alpha zinc fingers"/>
    <property type="match status" value="1"/>
</dbReference>
<evidence type="ECO:0000313" key="3">
    <source>
        <dbReference type="EMBL" id="JAS97912.1"/>
    </source>
</evidence>
<dbReference type="GO" id="GO:0008270">
    <property type="term" value="F:zinc ion binding"/>
    <property type="evidence" value="ECO:0007669"/>
    <property type="project" value="UniProtKB-KW"/>
</dbReference>
<dbReference type="AlphaFoldDB" id="A0A1B6JFN0"/>
<keyword evidence="1" id="KW-0862">Zinc</keyword>
<dbReference type="InterPro" id="IPR013087">
    <property type="entry name" value="Znf_C2H2_type"/>
</dbReference>
<dbReference type="PROSITE" id="PS50157">
    <property type="entry name" value="ZINC_FINGER_C2H2_2"/>
    <property type="match status" value="2"/>
</dbReference>
<feature type="domain" description="C2H2-type" evidence="2">
    <location>
        <begin position="67"/>
        <end position="95"/>
    </location>
</feature>
<evidence type="ECO:0000256" key="1">
    <source>
        <dbReference type="PROSITE-ProRule" id="PRU00042"/>
    </source>
</evidence>
<protein>
    <recommendedName>
        <fullName evidence="2">C2H2-type domain-containing protein</fullName>
    </recommendedName>
</protein>
<dbReference type="PROSITE" id="PS00028">
    <property type="entry name" value="ZINC_FINGER_C2H2_1"/>
    <property type="match status" value="1"/>
</dbReference>
<sequence>EDSNNMYSADVTAAANNSQAFALSEVLSNFESSGRPRFRCPVCDRGYSMRQNLKRHLDFGCGQRPRFSCSLCQKKFRRGDYLKDHLKSIHNQELTVRASDVTRENINKAVNFL</sequence>
<dbReference type="Pfam" id="PF12874">
    <property type="entry name" value="zf-met"/>
    <property type="match status" value="1"/>
</dbReference>
<proteinExistence type="predicted"/>
<dbReference type="Gene3D" id="3.30.160.60">
    <property type="entry name" value="Classic Zinc Finger"/>
    <property type="match status" value="1"/>
</dbReference>
<name>A0A1B6JFN0_9HEMI</name>
<keyword evidence="1" id="KW-0479">Metal-binding</keyword>
<feature type="non-terminal residue" evidence="3">
    <location>
        <position position="1"/>
    </location>
</feature>
<dbReference type="EMBL" id="GECU01009794">
    <property type="protein sequence ID" value="JAS97912.1"/>
    <property type="molecule type" value="Transcribed_RNA"/>
</dbReference>
<dbReference type="SMART" id="SM00355">
    <property type="entry name" value="ZnF_C2H2"/>
    <property type="match status" value="2"/>
</dbReference>